<evidence type="ECO:0000313" key="2">
    <source>
        <dbReference type="Proteomes" id="UP000236161"/>
    </source>
</evidence>
<protein>
    <submittedName>
        <fullName evidence="1">Uncharacterized protein</fullName>
    </submittedName>
</protein>
<keyword evidence="2" id="KW-1185">Reference proteome</keyword>
<proteinExistence type="predicted"/>
<dbReference type="EMBL" id="KZ451939">
    <property type="protein sequence ID" value="PKA60199.1"/>
    <property type="molecule type" value="Genomic_DNA"/>
</dbReference>
<gene>
    <name evidence="1" type="ORF">AXF42_Ash008258</name>
</gene>
<accession>A0A2I0AXD7</accession>
<organism evidence="1 2">
    <name type="scientific">Apostasia shenzhenica</name>
    <dbReference type="NCBI Taxonomy" id="1088818"/>
    <lineage>
        <taxon>Eukaryota</taxon>
        <taxon>Viridiplantae</taxon>
        <taxon>Streptophyta</taxon>
        <taxon>Embryophyta</taxon>
        <taxon>Tracheophyta</taxon>
        <taxon>Spermatophyta</taxon>
        <taxon>Magnoliopsida</taxon>
        <taxon>Liliopsida</taxon>
        <taxon>Asparagales</taxon>
        <taxon>Orchidaceae</taxon>
        <taxon>Apostasioideae</taxon>
        <taxon>Apostasia</taxon>
    </lineage>
</organism>
<name>A0A2I0AXD7_9ASPA</name>
<dbReference type="Proteomes" id="UP000236161">
    <property type="component" value="Unassembled WGS sequence"/>
</dbReference>
<dbReference type="AlphaFoldDB" id="A0A2I0AXD7"/>
<reference evidence="1 2" key="1">
    <citation type="journal article" date="2017" name="Nature">
        <title>The Apostasia genome and the evolution of orchids.</title>
        <authorList>
            <person name="Zhang G.Q."/>
            <person name="Liu K.W."/>
            <person name="Li Z."/>
            <person name="Lohaus R."/>
            <person name="Hsiao Y.Y."/>
            <person name="Niu S.C."/>
            <person name="Wang J.Y."/>
            <person name="Lin Y.C."/>
            <person name="Xu Q."/>
            <person name="Chen L.J."/>
            <person name="Yoshida K."/>
            <person name="Fujiwara S."/>
            <person name="Wang Z.W."/>
            <person name="Zhang Y.Q."/>
            <person name="Mitsuda N."/>
            <person name="Wang M."/>
            <person name="Liu G.H."/>
            <person name="Pecoraro L."/>
            <person name="Huang H.X."/>
            <person name="Xiao X.J."/>
            <person name="Lin M."/>
            <person name="Wu X.Y."/>
            <person name="Wu W.L."/>
            <person name="Chen Y.Y."/>
            <person name="Chang S.B."/>
            <person name="Sakamoto S."/>
            <person name="Ohme-Takagi M."/>
            <person name="Yagi M."/>
            <person name="Zeng S.J."/>
            <person name="Shen C.Y."/>
            <person name="Yeh C.M."/>
            <person name="Luo Y.B."/>
            <person name="Tsai W.C."/>
            <person name="Van de Peer Y."/>
            <person name="Liu Z.J."/>
        </authorList>
    </citation>
    <scope>NUCLEOTIDE SEQUENCE [LARGE SCALE GENOMIC DNA]</scope>
    <source>
        <strain evidence="2">cv. Shenzhen</strain>
        <tissue evidence="1">Stem</tissue>
    </source>
</reference>
<evidence type="ECO:0000313" key="1">
    <source>
        <dbReference type="EMBL" id="PKA60199.1"/>
    </source>
</evidence>
<sequence>MCYVCDTYDPKYYELHLLRWATTFGRRRCSGSKARQERPILPRWQCCIGRRGLDSGGALCRPFRRFATFAVSPFRRSITAPFSPFRLVCVEPGRAPRDVLLLACG</sequence>